<comment type="caution">
    <text evidence="1">The sequence shown here is derived from an EMBL/GenBank/DDBJ whole genome shotgun (WGS) entry which is preliminary data.</text>
</comment>
<keyword evidence="2" id="KW-1185">Reference proteome</keyword>
<reference evidence="1 2" key="1">
    <citation type="submission" date="2023-08" db="EMBL/GenBank/DDBJ databases">
        <title>A Necator americanus chromosomal reference genome.</title>
        <authorList>
            <person name="Ilik V."/>
            <person name="Petrzelkova K.J."/>
            <person name="Pardy F."/>
            <person name="Fuh T."/>
            <person name="Niatou-Singa F.S."/>
            <person name="Gouil Q."/>
            <person name="Baker L."/>
            <person name="Ritchie M.E."/>
            <person name="Jex A.R."/>
            <person name="Gazzola D."/>
            <person name="Li H."/>
            <person name="Toshio Fujiwara R."/>
            <person name="Zhan B."/>
            <person name="Aroian R.V."/>
            <person name="Pafco B."/>
            <person name="Schwarz E.M."/>
        </authorList>
    </citation>
    <scope>NUCLEOTIDE SEQUENCE [LARGE SCALE GENOMIC DNA]</scope>
    <source>
        <strain evidence="1 2">Aroian</strain>
        <tissue evidence="1">Whole animal</tissue>
    </source>
</reference>
<evidence type="ECO:0000313" key="2">
    <source>
        <dbReference type="Proteomes" id="UP001303046"/>
    </source>
</evidence>
<proteinExistence type="predicted"/>
<protein>
    <submittedName>
        <fullName evidence="1">Uncharacterized protein</fullName>
    </submittedName>
</protein>
<accession>A0ABR1DY45</accession>
<organism evidence="1 2">
    <name type="scientific">Necator americanus</name>
    <name type="common">Human hookworm</name>
    <dbReference type="NCBI Taxonomy" id="51031"/>
    <lineage>
        <taxon>Eukaryota</taxon>
        <taxon>Metazoa</taxon>
        <taxon>Ecdysozoa</taxon>
        <taxon>Nematoda</taxon>
        <taxon>Chromadorea</taxon>
        <taxon>Rhabditida</taxon>
        <taxon>Rhabditina</taxon>
        <taxon>Rhabditomorpha</taxon>
        <taxon>Strongyloidea</taxon>
        <taxon>Ancylostomatidae</taxon>
        <taxon>Bunostominae</taxon>
        <taxon>Necator</taxon>
    </lineage>
</organism>
<dbReference type="Proteomes" id="UP001303046">
    <property type="component" value="Unassembled WGS sequence"/>
</dbReference>
<gene>
    <name evidence="1" type="primary">Necator_chrV.g18776</name>
    <name evidence="1" type="ORF">RB195_013985</name>
</gene>
<sequence>MTVIGCSSHDVIDGEVGQEGFCHSPCLIPATTSNGAVNPQFSVTKQIVVAKDSIRFPGQLTFHVMGIGDMLDDRPFPQYAGILHHIAVVPPYLHEPFAELEKHASGVALSSVSTTAPSTAPILMKETNEAAQ</sequence>
<dbReference type="EMBL" id="JAVFWL010000005">
    <property type="protein sequence ID" value="KAK6755338.1"/>
    <property type="molecule type" value="Genomic_DNA"/>
</dbReference>
<evidence type="ECO:0000313" key="1">
    <source>
        <dbReference type="EMBL" id="KAK6755338.1"/>
    </source>
</evidence>
<name>A0ABR1DY45_NECAM</name>